<reference evidence="2 3" key="2">
    <citation type="submission" date="2008-04" db="EMBL/GenBank/DDBJ databases">
        <authorList>
            <person name="Fulton L."/>
            <person name="Clifton S."/>
            <person name="Fulton B."/>
            <person name="Xu J."/>
            <person name="Minx P."/>
            <person name="Pepin K.H."/>
            <person name="Johnson M."/>
            <person name="Thiruvilangam P."/>
            <person name="Bhonagiri V."/>
            <person name="Nash W.E."/>
            <person name="Mardis E.R."/>
            <person name="Wilson R.K."/>
        </authorList>
    </citation>
    <scope>NUCLEOTIDE SEQUENCE [LARGE SCALE GENOMIC DNA]</scope>
    <source>
        <strain evidence="2 3">DSM 17136</strain>
    </source>
</reference>
<evidence type="ECO:0000313" key="2">
    <source>
        <dbReference type="EMBL" id="EDV01538.1"/>
    </source>
</evidence>
<evidence type="ECO:0000256" key="1">
    <source>
        <dbReference type="SAM" id="Phobius"/>
    </source>
</evidence>
<keyword evidence="1" id="KW-0812">Transmembrane</keyword>
<dbReference type="AlphaFoldDB" id="B3JHM1"/>
<comment type="caution">
    <text evidence="2">The sequence shown here is derived from an EMBL/GenBank/DDBJ whole genome shotgun (WGS) entry which is preliminary data.</text>
</comment>
<protein>
    <submittedName>
        <fullName evidence="2">Uncharacterized protein</fullName>
    </submittedName>
</protein>
<name>B3JHM1_9BACT</name>
<accession>B3JHM1</accession>
<sequence>MCRIKKYFPILFSSTNAFFSLFLFYTKRSCQKYFFTIKILADA</sequence>
<reference evidence="2 3" key="1">
    <citation type="submission" date="2008-04" db="EMBL/GenBank/DDBJ databases">
        <title>Draft genome sequence of Bacteroides coprocola (DSM 17136).</title>
        <authorList>
            <person name="Sudarsanam P."/>
            <person name="Ley R."/>
            <person name="Guruge J."/>
            <person name="Turnbaugh P.J."/>
            <person name="Mahowald M."/>
            <person name="Liep D."/>
            <person name="Gordon J."/>
        </authorList>
    </citation>
    <scope>NUCLEOTIDE SEQUENCE [LARGE SCALE GENOMIC DNA]</scope>
    <source>
        <strain evidence="2 3">DSM 17136</strain>
    </source>
</reference>
<keyword evidence="1" id="KW-0472">Membrane</keyword>
<dbReference type="EMBL" id="ABIY02000075">
    <property type="protein sequence ID" value="EDV01538.1"/>
    <property type="molecule type" value="Genomic_DNA"/>
</dbReference>
<feature type="transmembrane region" description="Helical" evidence="1">
    <location>
        <begin position="7"/>
        <end position="25"/>
    </location>
</feature>
<evidence type="ECO:0000313" key="3">
    <source>
        <dbReference type="Proteomes" id="UP000003146"/>
    </source>
</evidence>
<dbReference type="Proteomes" id="UP000003146">
    <property type="component" value="Unassembled WGS sequence"/>
</dbReference>
<gene>
    <name evidence="2" type="ORF">BACCOP_01383</name>
</gene>
<proteinExistence type="predicted"/>
<dbReference type="HOGENOM" id="CLU_3229477_0_0_10"/>
<keyword evidence="1" id="KW-1133">Transmembrane helix</keyword>
<organism evidence="2 3">
    <name type="scientific">Phocaeicola coprocola DSM 17136</name>
    <dbReference type="NCBI Taxonomy" id="470145"/>
    <lineage>
        <taxon>Bacteria</taxon>
        <taxon>Pseudomonadati</taxon>
        <taxon>Bacteroidota</taxon>
        <taxon>Bacteroidia</taxon>
        <taxon>Bacteroidales</taxon>
        <taxon>Bacteroidaceae</taxon>
        <taxon>Phocaeicola</taxon>
    </lineage>
</organism>